<proteinExistence type="predicted"/>
<dbReference type="AlphaFoldDB" id="A0A9P8Q3U2"/>
<dbReference type="Proteomes" id="UP000774326">
    <property type="component" value="Unassembled WGS sequence"/>
</dbReference>
<gene>
    <name evidence="1" type="ORF">WICPIJ_006382</name>
</gene>
<reference evidence="1" key="1">
    <citation type="journal article" date="2021" name="Open Biol.">
        <title>Shared evolutionary footprints suggest mitochondrial oxidative damage underlies multiple complex I losses in fungi.</title>
        <authorList>
            <person name="Schikora-Tamarit M.A."/>
            <person name="Marcet-Houben M."/>
            <person name="Nosek J."/>
            <person name="Gabaldon T."/>
        </authorList>
    </citation>
    <scope>NUCLEOTIDE SEQUENCE</scope>
    <source>
        <strain evidence="1">CBS2887</strain>
    </source>
</reference>
<name>A0A9P8Q3U2_WICPI</name>
<organism evidence="1 2">
    <name type="scientific">Wickerhamomyces pijperi</name>
    <name type="common">Yeast</name>
    <name type="synonym">Pichia pijperi</name>
    <dbReference type="NCBI Taxonomy" id="599730"/>
    <lineage>
        <taxon>Eukaryota</taxon>
        <taxon>Fungi</taxon>
        <taxon>Dikarya</taxon>
        <taxon>Ascomycota</taxon>
        <taxon>Saccharomycotina</taxon>
        <taxon>Saccharomycetes</taxon>
        <taxon>Phaffomycetales</taxon>
        <taxon>Wickerhamomycetaceae</taxon>
        <taxon>Wickerhamomyces</taxon>
    </lineage>
</organism>
<keyword evidence="2" id="KW-1185">Reference proteome</keyword>
<protein>
    <submittedName>
        <fullName evidence="1">Uncharacterized protein</fullName>
    </submittedName>
</protein>
<reference evidence="1" key="2">
    <citation type="submission" date="2021-01" db="EMBL/GenBank/DDBJ databases">
        <authorList>
            <person name="Schikora-Tamarit M.A."/>
        </authorList>
    </citation>
    <scope>NUCLEOTIDE SEQUENCE</scope>
    <source>
        <strain evidence="1">CBS2887</strain>
    </source>
</reference>
<sequence>MVAVEASAETILRNVEVEAIPTCMIVVTCSKAVVTNSVAGVPLIVTTLTINDVTVGVVTITDVGVMTCCWINVVVLSMFEKDNVRMVCVDRDVLRVDCMLVADTDVVGISA</sequence>
<dbReference type="EMBL" id="JAEUBG010003525">
    <property type="protein sequence ID" value="KAH3682650.1"/>
    <property type="molecule type" value="Genomic_DNA"/>
</dbReference>
<evidence type="ECO:0000313" key="1">
    <source>
        <dbReference type="EMBL" id="KAH3682650.1"/>
    </source>
</evidence>
<comment type="caution">
    <text evidence="1">The sequence shown here is derived from an EMBL/GenBank/DDBJ whole genome shotgun (WGS) entry which is preliminary data.</text>
</comment>
<evidence type="ECO:0000313" key="2">
    <source>
        <dbReference type="Proteomes" id="UP000774326"/>
    </source>
</evidence>
<accession>A0A9P8Q3U2</accession>